<comment type="caution">
    <text evidence="1">The sequence shown here is derived from an EMBL/GenBank/DDBJ whole genome shotgun (WGS) entry which is preliminary data.</text>
</comment>
<dbReference type="EMBL" id="AEBR01000067">
    <property type="protein sequence ID" value="EFM82367.1"/>
    <property type="molecule type" value="Genomic_DNA"/>
</dbReference>
<organism evidence="1 2">
    <name type="scientific">Enterococcus faecalis TX4248</name>
    <dbReference type="NCBI Taxonomy" id="749495"/>
    <lineage>
        <taxon>Bacteria</taxon>
        <taxon>Bacillati</taxon>
        <taxon>Bacillota</taxon>
        <taxon>Bacilli</taxon>
        <taxon>Lactobacillales</taxon>
        <taxon>Enterococcaceae</taxon>
        <taxon>Enterococcus</taxon>
    </lineage>
</organism>
<name>A0A125W500_ENTFL</name>
<evidence type="ECO:0000313" key="2">
    <source>
        <dbReference type="Proteomes" id="UP000004846"/>
    </source>
</evidence>
<dbReference type="RefSeq" id="WP_002381661.1">
    <property type="nucleotide sequence ID" value="NZ_GL454464.1"/>
</dbReference>
<dbReference type="AlphaFoldDB" id="A0A125W500"/>
<sequence>MTLYEYEVRLLAFQLKRLDHERDLYLQSWLNNQIKATKGKKSEPYYKEFNKFFNYEEREKLILGKSLIDEKVDIGAIDLLRKANK</sequence>
<dbReference type="Proteomes" id="UP000004846">
    <property type="component" value="Unassembled WGS sequence"/>
</dbReference>
<reference evidence="1 2" key="1">
    <citation type="submission" date="2010-07" db="EMBL/GenBank/DDBJ databases">
        <authorList>
            <person name="Sid Ahmed O."/>
        </authorList>
    </citation>
    <scope>NUCLEOTIDE SEQUENCE [LARGE SCALE GENOMIC DNA]</scope>
    <source>
        <strain evidence="1 2">TX4248</strain>
    </source>
</reference>
<gene>
    <name evidence="1" type="ORF">HMPREF9498_02094</name>
</gene>
<dbReference type="HOGENOM" id="CLU_160625_2_0_9"/>
<proteinExistence type="predicted"/>
<evidence type="ECO:0000313" key="1">
    <source>
        <dbReference type="EMBL" id="EFM82367.1"/>
    </source>
</evidence>
<protein>
    <submittedName>
        <fullName evidence="1">Uncharacterized protein</fullName>
    </submittedName>
</protein>
<accession>A0A125W500</accession>